<keyword evidence="3" id="KW-0813">Transport</keyword>
<dbReference type="GO" id="GO:0031992">
    <property type="term" value="F:energy transducer activity"/>
    <property type="evidence" value="ECO:0007669"/>
    <property type="project" value="TreeGrafter"/>
</dbReference>
<dbReference type="PROSITE" id="PS52015">
    <property type="entry name" value="TONB_CTD"/>
    <property type="match status" value="1"/>
</dbReference>
<evidence type="ECO:0000259" key="12">
    <source>
        <dbReference type="PROSITE" id="PS52015"/>
    </source>
</evidence>
<keyword evidence="8" id="KW-1133">Transmembrane helix</keyword>
<evidence type="ECO:0000256" key="11">
    <source>
        <dbReference type="SAM" id="SignalP"/>
    </source>
</evidence>
<feature type="chain" id="PRO_5002576799" description="TonB C-terminal domain-containing protein" evidence="11">
    <location>
        <begin position="22"/>
        <end position="137"/>
    </location>
</feature>
<dbReference type="GO" id="GO:0098797">
    <property type="term" value="C:plasma membrane protein complex"/>
    <property type="evidence" value="ECO:0007669"/>
    <property type="project" value="TreeGrafter"/>
</dbReference>
<dbReference type="GO" id="GO:0015031">
    <property type="term" value="P:protein transport"/>
    <property type="evidence" value="ECO:0007669"/>
    <property type="project" value="UniProtKB-KW"/>
</dbReference>
<proteinExistence type="inferred from homology"/>
<dbReference type="GO" id="GO:0055085">
    <property type="term" value="P:transmembrane transport"/>
    <property type="evidence" value="ECO:0007669"/>
    <property type="project" value="InterPro"/>
</dbReference>
<dbReference type="SUPFAM" id="SSF74653">
    <property type="entry name" value="TolA/TonB C-terminal domain"/>
    <property type="match status" value="1"/>
</dbReference>
<keyword evidence="5" id="KW-0997">Cell inner membrane</keyword>
<evidence type="ECO:0000256" key="4">
    <source>
        <dbReference type="ARBA" id="ARBA00022475"/>
    </source>
</evidence>
<sequence>MNRKLFTIAAAAMLLCQAAIAGSAGQDAPAPAAASSTAGASGNTAGDHPASIDEDRPQPAPRFSAAMKNNAGTGTVVVMVQVGPDNKAKSFHVMMSSGSKALDDEAIRTAKGWSYKSAVKNGAPADGYVQVPISFNK</sequence>
<keyword evidence="11" id="KW-0732">Signal</keyword>
<dbReference type="InterPro" id="IPR006260">
    <property type="entry name" value="TonB/TolA_C"/>
</dbReference>
<evidence type="ECO:0000256" key="3">
    <source>
        <dbReference type="ARBA" id="ARBA00022448"/>
    </source>
</evidence>
<dbReference type="PANTHER" id="PTHR33446:SF2">
    <property type="entry name" value="PROTEIN TONB"/>
    <property type="match status" value="1"/>
</dbReference>
<keyword evidence="7" id="KW-0653">Protein transport</keyword>
<feature type="region of interest" description="Disordered" evidence="10">
    <location>
        <begin position="26"/>
        <end position="66"/>
    </location>
</feature>
<evidence type="ECO:0000256" key="2">
    <source>
        <dbReference type="ARBA" id="ARBA00006555"/>
    </source>
</evidence>
<dbReference type="AlphaFoldDB" id="A0A0G9H5Q0"/>
<name>A0A0G9H5Q0_9GAMM</name>
<evidence type="ECO:0000256" key="6">
    <source>
        <dbReference type="ARBA" id="ARBA00022692"/>
    </source>
</evidence>
<evidence type="ECO:0000313" key="14">
    <source>
        <dbReference type="Proteomes" id="UP000035481"/>
    </source>
</evidence>
<evidence type="ECO:0000256" key="5">
    <source>
        <dbReference type="ARBA" id="ARBA00022519"/>
    </source>
</evidence>
<dbReference type="InterPro" id="IPR037682">
    <property type="entry name" value="TonB_C"/>
</dbReference>
<accession>A0A0G9H5Q0</accession>
<dbReference type="Proteomes" id="UP000035481">
    <property type="component" value="Unassembled WGS sequence"/>
</dbReference>
<dbReference type="RefSeq" id="WP_046970779.1">
    <property type="nucleotide sequence ID" value="NZ_JPLA01000013.1"/>
</dbReference>
<dbReference type="PATRIC" id="fig|1440762.4.peg.347"/>
<dbReference type="STRING" id="1440762.Y882_05000"/>
<keyword evidence="6" id="KW-0812">Transmembrane</keyword>
<gene>
    <name evidence="13" type="ORF">Y882_05000</name>
</gene>
<feature type="compositionally biased region" description="Low complexity" evidence="10">
    <location>
        <begin position="26"/>
        <end position="47"/>
    </location>
</feature>
<evidence type="ECO:0000256" key="9">
    <source>
        <dbReference type="ARBA" id="ARBA00023136"/>
    </source>
</evidence>
<evidence type="ECO:0000313" key="13">
    <source>
        <dbReference type="EMBL" id="KLD64791.1"/>
    </source>
</evidence>
<dbReference type="EMBL" id="JPLA01000013">
    <property type="protein sequence ID" value="KLD64791.1"/>
    <property type="molecule type" value="Genomic_DNA"/>
</dbReference>
<evidence type="ECO:0000256" key="1">
    <source>
        <dbReference type="ARBA" id="ARBA00004383"/>
    </source>
</evidence>
<dbReference type="NCBIfam" id="TIGR01352">
    <property type="entry name" value="tonB_Cterm"/>
    <property type="match status" value="1"/>
</dbReference>
<feature type="signal peptide" evidence="11">
    <location>
        <begin position="1"/>
        <end position="21"/>
    </location>
</feature>
<dbReference type="PANTHER" id="PTHR33446">
    <property type="entry name" value="PROTEIN TONB-RELATED"/>
    <property type="match status" value="1"/>
</dbReference>
<evidence type="ECO:0000256" key="8">
    <source>
        <dbReference type="ARBA" id="ARBA00022989"/>
    </source>
</evidence>
<evidence type="ECO:0000256" key="7">
    <source>
        <dbReference type="ARBA" id="ARBA00022927"/>
    </source>
</evidence>
<protein>
    <recommendedName>
        <fullName evidence="12">TonB C-terminal domain-containing protein</fullName>
    </recommendedName>
</protein>
<comment type="subcellular location">
    <subcellularLocation>
        <location evidence="1">Cell inner membrane</location>
        <topology evidence="1">Single-pass membrane protein</topology>
        <orientation evidence="1">Periplasmic side</orientation>
    </subcellularLocation>
</comment>
<dbReference type="Pfam" id="PF03544">
    <property type="entry name" value="TonB_C"/>
    <property type="match status" value="1"/>
</dbReference>
<evidence type="ECO:0000256" key="10">
    <source>
        <dbReference type="SAM" id="MobiDB-lite"/>
    </source>
</evidence>
<dbReference type="Gene3D" id="3.30.1150.10">
    <property type="match status" value="1"/>
</dbReference>
<keyword evidence="9" id="KW-0472">Membrane</keyword>
<feature type="domain" description="TonB C-terminal" evidence="12">
    <location>
        <begin position="48"/>
        <end position="137"/>
    </location>
</feature>
<organism evidence="13 14">
    <name type="scientific">Dyella japonica DSM 16301</name>
    <dbReference type="NCBI Taxonomy" id="1440762"/>
    <lineage>
        <taxon>Bacteria</taxon>
        <taxon>Pseudomonadati</taxon>
        <taxon>Pseudomonadota</taxon>
        <taxon>Gammaproteobacteria</taxon>
        <taxon>Lysobacterales</taxon>
        <taxon>Rhodanobacteraceae</taxon>
        <taxon>Dyella</taxon>
    </lineage>
</organism>
<keyword evidence="4" id="KW-1003">Cell membrane</keyword>
<comment type="caution">
    <text evidence="13">The sequence shown here is derived from an EMBL/GenBank/DDBJ whole genome shotgun (WGS) entry which is preliminary data.</text>
</comment>
<comment type="similarity">
    <text evidence="2">Belongs to the TonB family.</text>
</comment>
<reference evidence="13 14" key="1">
    <citation type="journal article" date="2015" name="Antonie Van Leeuwenhoek">
        <title>A phylogenomic and molecular marker based taxonomic framework for the order Xanthomonadales: proposal to transfer the families Algiphilaceae and Solimonadaceae to the order Nevskiales ord. nov. and to create a new family within the order Xanthomonadales, the family Rhodanobacteraceae fam. nov., containing the genus Rhodanobacter and its closest relatives.</title>
        <authorList>
            <person name="Naushad S."/>
            <person name="Adeolu M."/>
            <person name="Wong S."/>
            <person name="Sohail M."/>
            <person name="Schellhorn H.E."/>
            <person name="Gupta R.S."/>
        </authorList>
    </citation>
    <scope>NUCLEOTIDE SEQUENCE [LARGE SCALE GENOMIC DNA]</scope>
    <source>
        <strain evidence="13 14">DSM 16301</strain>
    </source>
</reference>
<dbReference type="InterPro" id="IPR051045">
    <property type="entry name" value="TonB-dependent_transducer"/>
</dbReference>